<dbReference type="EMBL" id="JACOPR010000003">
    <property type="protein sequence ID" value="MBC5730558.1"/>
    <property type="molecule type" value="Genomic_DNA"/>
</dbReference>
<keyword evidence="11" id="KW-1185">Reference proteome</keyword>
<comment type="similarity">
    <text evidence="2">Belongs to the peptidase M20A family.</text>
</comment>
<dbReference type="PANTHER" id="PTHR43808:SF31">
    <property type="entry name" value="N-ACETYL-L-CITRULLINE DEACETYLASE"/>
    <property type="match status" value="1"/>
</dbReference>
<dbReference type="InterPro" id="IPR036264">
    <property type="entry name" value="Bact_exopeptidase_dim_dom"/>
</dbReference>
<keyword evidence="8" id="KW-0482">Metalloprotease</keyword>
<accession>A0ABR7HSR0</accession>
<evidence type="ECO:0000256" key="5">
    <source>
        <dbReference type="ARBA" id="ARBA00022801"/>
    </source>
</evidence>
<dbReference type="Pfam" id="PF01546">
    <property type="entry name" value="Peptidase_M20"/>
    <property type="match status" value="1"/>
</dbReference>
<keyword evidence="6" id="KW-0862">Zinc</keyword>
<dbReference type="NCBIfam" id="TIGR01887">
    <property type="entry name" value="dipeptidaselike"/>
    <property type="match status" value="1"/>
</dbReference>
<evidence type="ECO:0000256" key="8">
    <source>
        <dbReference type="ARBA" id="ARBA00023049"/>
    </source>
</evidence>
<organism evidence="10 11">
    <name type="scientific">Pseudoflavonifractor hominis</name>
    <dbReference type="NCBI Taxonomy" id="2763059"/>
    <lineage>
        <taxon>Bacteria</taxon>
        <taxon>Bacillati</taxon>
        <taxon>Bacillota</taxon>
        <taxon>Clostridia</taxon>
        <taxon>Eubacteriales</taxon>
        <taxon>Oscillospiraceae</taxon>
        <taxon>Pseudoflavonifractor</taxon>
    </lineage>
</organism>
<keyword evidence="4" id="KW-0479">Metal-binding</keyword>
<dbReference type="RefSeq" id="WP_186963441.1">
    <property type="nucleotide sequence ID" value="NZ_JACOPR010000003.1"/>
</dbReference>
<evidence type="ECO:0000313" key="10">
    <source>
        <dbReference type="EMBL" id="MBC5730558.1"/>
    </source>
</evidence>
<gene>
    <name evidence="10" type="ORF">H8S34_06885</name>
</gene>
<evidence type="ECO:0000256" key="4">
    <source>
        <dbReference type="ARBA" id="ARBA00022723"/>
    </source>
</evidence>
<dbReference type="Proteomes" id="UP000660021">
    <property type="component" value="Unassembled WGS sequence"/>
</dbReference>
<dbReference type="InterPro" id="IPR010964">
    <property type="entry name" value="M20A_pepV-rel"/>
</dbReference>
<keyword evidence="5 10" id="KW-0378">Hydrolase</keyword>
<dbReference type="PANTHER" id="PTHR43808">
    <property type="entry name" value="ACETYLORNITHINE DEACETYLASE"/>
    <property type="match status" value="1"/>
</dbReference>
<keyword evidence="7 10" id="KW-0224">Dipeptidase</keyword>
<dbReference type="SUPFAM" id="SSF55031">
    <property type="entry name" value="Bacterial exopeptidase dimerisation domain"/>
    <property type="match status" value="1"/>
</dbReference>
<name>A0ABR7HSR0_9FIRM</name>
<dbReference type="InterPro" id="IPR011650">
    <property type="entry name" value="Peptidase_M20_dimer"/>
</dbReference>
<comment type="caution">
    <text evidence="10">The sequence shown here is derived from an EMBL/GenBank/DDBJ whole genome shotgun (WGS) entry which is preliminary data.</text>
</comment>
<reference evidence="10 11" key="1">
    <citation type="submission" date="2020-08" db="EMBL/GenBank/DDBJ databases">
        <title>Genome public.</title>
        <authorList>
            <person name="Liu C."/>
            <person name="Sun Q."/>
        </authorList>
    </citation>
    <scope>NUCLEOTIDE SEQUENCE [LARGE SCALE GENOMIC DNA]</scope>
    <source>
        <strain evidence="10 11">New-38</strain>
    </source>
</reference>
<dbReference type="Gene3D" id="3.40.630.10">
    <property type="entry name" value="Zn peptidases"/>
    <property type="match status" value="1"/>
</dbReference>
<dbReference type="Pfam" id="PF07687">
    <property type="entry name" value="M20_dimer"/>
    <property type="match status" value="1"/>
</dbReference>
<sequence>MYEEQIHAYFDDPKARETLIAAISRLVAVKSVRGEAQPGMPYGPGPAAALAEGLKLAGEWGFHTENHENQVGTADLNDKETRLHILGHLDVVGEGKGWSTDPYTCVEKDGMLYGRGVSDDKGPVVCALMAMKAIRELGLPLSANVRLLMGTDEESGSGDIAYYYSKHPFAPYAFTPDADFPVIHIEKGHYHPSFGKRWAAETALPRVTGLKGGFRTNVVPPEAECVVSGLTPAQVEEAAGAVAAATHTPFTVTAEGESVRIHCAGQNAHAASPDDGRNAISGLLELLARLPLAECESTQALRSMHTLFPFGDTRGKALGIAKEDAESGPLTLNLALMELDGEGFSAKFDVRYPVSSNEDNCKKACEESLARHGIAVTADPDMTSVHCVPADSKLVTTLMESYQTFSGDTQSKPLAIGGGTYVHDIPGGVAFGCVFPGFDPKMHAPDEQANVEQLLCACKIFTHAIVELCK</sequence>
<evidence type="ECO:0000313" key="11">
    <source>
        <dbReference type="Proteomes" id="UP000660021"/>
    </source>
</evidence>
<evidence type="ECO:0000256" key="6">
    <source>
        <dbReference type="ARBA" id="ARBA00022833"/>
    </source>
</evidence>
<dbReference type="InterPro" id="IPR050072">
    <property type="entry name" value="Peptidase_M20A"/>
</dbReference>
<dbReference type="GO" id="GO:0016805">
    <property type="term" value="F:dipeptidase activity"/>
    <property type="evidence" value="ECO:0007669"/>
    <property type="project" value="UniProtKB-KW"/>
</dbReference>
<evidence type="ECO:0000256" key="2">
    <source>
        <dbReference type="ARBA" id="ARBA00006247"/>
    </source>
</evidence>
<evidence type="ECO:0000256" key="3">
    <source>
        <dbReference type="ARBA" id="ARBA00022670"/>
    </source>
</evidence>
<protein>
    <submittedName>
        <fullName evidence="10">Sapep family Mn(2+)-dependent dipeptidase</fullName>
        <ecNumber evidence="10">3.4.13.-</ecNumber>
    </submittedName>
</protein>
<feature type="domain" description="Peptidase M20 dimerisation" evidence="9">
    <location>
        <begin position="258"/>
        <end position="293"/>
    </location>
</feature>
<proteinExistence type="inferred from homology"/>
<evidence type="ECO:0000256" key="7">
    <source>
        <dbReference type="ARBA" id="ARBA00022997"/>
    </source>
</evidence>
<dbReference type="EC" id="3.4.13.-" evidence="10"/>
<evidence type="ECO:0000256" key="1">
    <source>
        <dbReference type="ARBA" id="ARBA00001947"/>
    </source>
</evidence>
<evidence type="ECO:0000259" key="9">
    <source>
        <dbReference type="Pfam" id="PF07687"/>
    </source>
</evidence>
<keyword evidence="3" id="KW-0645">Protease</keyword>
<comment type="cofactor">
    <cofactor evidence="1">
        <name>Zn(2+)</name>
        <dbReference type="ChEBI" id="CHEBI:29105"/>
    </cofactor>
</comment>
<dbReference type="SUPFAM" id="SSF53187">
    <property type="entry name" value="Zn-dependent exopeptidases"/>
    <property type="match status" value="1"/>
</dbReference>
<dbReference type="Gene3D" id="3.30.70.360">
    <property type="match status" value="2"/>
</dbReference>
<dbReference type="InterPro" id="IPR002933">
    <property type="entry name" value="Peptidase_M20"/>
</dbReference>